<reference evidence="2 3" key="2">
    <citation type="journal article" date="2017" name="Front. Plant Sci.">
        <title>Gene Classification and Mining of Molecular Markers Useful in Red Clover (Trifolium pratense) Breeding.</title>
        <authorList>
            <person name="Istvanek J."/>
            <person name="Dluhosova J."/>
            <person name="Dluhos P."/>
            <person name="Patkova L."/>
            <person name="Nedelnik J."/>
            <person name="Repkova J."/>
        </authorList>
    </citation>
    <scope>NUCLEOTIDE SEQUENCE [LARGE SCALE GENOMIC DNA]</scope>
    <source>
        <strain evidence="3">cv. Tatra</strain>
        <tissue evidence="2">Young leaves</tissue>
    </source>
</reference>
<proteinExistence type="predicted"/>
<sequence length="71" mass="8038">MNVVKGSKSQKRKKMVEVSTSKSTRYRKSKEVKVETIILSSDTSDSDGTDEDYAEFLKTYDPQESYLHAVG</sequence>
<comment type="caution">
    <text evidence="2">The sequence shown here is derived from an EMBL/GenBank/DDBJ whole genome shotgun (WGS) entry which is preliminary data.</text>
</comment>
<feature type="non-terminal residue" evidence="2">
    <location>
        <position position="71"/>
    </location>
</feature>
<accession>A0A2K3M190</accession>
<evidence type="ECO:0000313" key="3">
    <source>
        <dbReference type="Proteomes" id="UP000236291"/>
    </source>
</evidence>
<feature type="region of interest" description="Disordered" evidence="1">
    <location>
        <begin position="1"/>
        <end position="27"/>
    </location>
</feature>
<organism evidence="2 3">
    <name type="scientific">Trifolium pratense</name>
    <name type="common">Red clover</name>
    <dbReference type="NCBI Taxonomy" id="57577"/>
    <lineage>
        <taxon>Eukaryota</taxon>
        <taxon>Viridiplantae</taxon>
        <taxon>Streptophyta</taxon>
        <taxon>Embryophyta</taxon>
        <taxon>Tracheophyta</taxon>
        <taxon>Spermatophyta</taxon>
        <taxon>Magnoliopsida</taxon>
        <taxon>eudicotyledons</taxon>
        <taxon>Gunneridae</taxon>
        <taxon>Pentapetalae</taxon>
        <taxon>rosids</taxon>
        <taxon>fabids</taxon>
        <taxon>Fabales</taxon>
        <taxon>Fabaceae</taxon>
        <taxon>Papilionoideae</taxon>
        <taxon>50 kb inversion clade</taxon>
        <taxon>NPAAA clade</taxon>
        <taxon>Hologalegina</taxon>
        <taxon>IRL clade</taxon>
        <taxon>Trifolieae</taxon>
        <taxon>Trifolium</taxon>
    </lineage>
</organism>
<dbReference type="AlphaFoldDB" id="A0A2K3M190"/>
<dbReference type="Proteomes" id="UP000236291">
    <property type="component" value="Unassembled WGS sequence"/>
</dbReference>
<name>A0A2K3M190_TRIPR</name>
<reference evidence="2 3" key="1">
    <citation type="journal article" date="2014" name="Am. J. Bot.">
        <title>Genome assembly and annotation for red clover (Trifolium pratense; Fabaceae).</title>
        <authorList>
            <person name="Istvanek J."/>
            <person name="Jaros M."/>
            <person name="Krenek A."/>
            <person name="Repkova J."/>
        </authorList>
    </citation>
    <scope>NUCLEOTIDE SEQUENCE [LARGE SCALE GENOMIC DNA]</scope>
    <source>
        <strain evidence="3">cv. Tatra</strain>
        <tissue evidence="2">Young leaves</tissue>
    </source>
</reference>
<gene>
    <name evidence="2" type="ORF">L195_g040596</name>
</gene>
<evidence type="ECO:0000256" key="1">
    <source>
        <dbReference type="SAM" id="MobiDB-lite"/>
    </source>
</evidence>
<dbReference type="EMBL" id="ASHM01046581">
    <property type="protein sequence ID" value="PNX84534.1"/>
    <property type="molecule type" value="Genomic_DNA"/>
</dbReference>
<evidence type="ECO:0000313" key="2">
    <source>
        <dbReference type="EMBL" id="PNX84534.1"/>
    </source>
</evidence>
<protein>
    <submittedName>
        <fullName evidence="2">Uncharacterized protein</fullName>
    </submittedName>
</protein>